<sequence length="71" mass="8639">MTKYFTETVFHFAKQNLFPLYFLRFISPLAYFFFTVKSISMLFRFKLYFGSPFFNKSFSQRVFAVNPLFND</sequence>
<evidence type="ECO:0000313" key="3">
    <source>
        <dbReference type="Proteomes" id="UP000236736"/>
    </source>
</evidence>
<gene>
    <name evidence="2" type="ORF">SAMN03080598_00303</name>
</gene>
<keyword evidence="1" id="KW-0812">Transmembrane</keyword>
<dbReference type="Proteomes" id="UP000236736">
    <property type="component" value="Unassembled WGS sequence"/>
</dbReference>
<keyword evidence="1" id="KW-0472">Membrane</keyword>
<protein>
    <submittedName>
        <fullName evidence="2">Uncharacterized protein</fullName>
    </submittedName>
</protein>
<dbReference type="EMBL" id="FNVR01000001">
    <property type="protein sequence ID" value="SEF46115.1"/>
    <property type="molecule type" value="Genomic_DNA"/>
</dbReference>
<name>A0A1H5S676_9BACT</name>
<reference evidence="3" key="1">
    <citation type="submission" date="2016-10" db="EMBL/GenBank/DDBJ databases">
        <authorList>
            <person name="Varghese N."/>
            <person name="Submissions S."/>
        </authorList>
    </citation>
    <scope>NUCLEOTIDE SEQUENCE [LARGE SCALE GENOMIC DNA]</scope>
    <source>
        <strain evidence="3">DSM 17298</strain>
    </source>
</reference>
<evidence type="ECO:0000313" key="2">
    <source>
        <dbReference type="EMBL" id="SEF46115.1"/>
    </source>
</evidence>
<accession>A0A1H5S676</accession>
<keyword evidence="1" id="KW-1133">Transmembrane helix</keyword>
<feature type="transmembrane region" description="Helical" evidence="1">
    <location>
        <begin position="20"/>
        <end position="43"/>
    </location>
</feature>
<keyword evidence="3" id="KW-1185">Reference proteome</keyword>
<proteinExistence type="predicted"/>
<organism evidence="2 3">
    <name type="scientific">Algoriphagus boritolerans DSM 17298 = JCM 18970</name>
    <dbReference type="NCBI Taxonomy" id="1120964"/>
    <lineage>
        <taxon>Bacteria</taxon>
        <taxon>Pseudomonadati</taxon>
        <taxon>Bacteroidota</taxon>
        <taxon>Cytophagia</taxon>
        <taxon>Cytophagales</taxon>
        <taxon>Cyclobacteriaceae</taxon>
        <taxon>Algoriphagus</taxon>
    </lineage>
</organism>
<evidence type="ECO:0000256" key="1">
    <source>
        <dbReference type="SAM" id="Phobius"/>
    </source>
</evidence>
<dbReference type="AlphaFoldDB" id="A0A1H5S676"/>